<name>A0A0M8K814_9CHLR</name>
<keyword evidence="4 5" id="KW-0472">Membrane</keyword>
<dbReference type="OrthoDB" id="9777044at2"/>
<dbReference type="GO" id="GO:0043953">
    <property type="term" value="P:protein transport by the Tat complex"/>
    <property type="evidence" value="ECO:0007669"/>
    <property type="project" value="UniProtKB-UniRule"/>
</dbReference>
<dbReference type="Pfam" id="PF00902">
    <property type="entry name" value="TatC"/>
    <property type="match status" value="1"/>
</dbReference>
<feature type="transmembrane region" description="Helical" evidence="5">
    <location>
        <begin position="221"/>
        <end position="241"/>
    </location>
</feature>
<dbReference type="AlphaFoldDB" id="A0A0M8K814"/>
<proteinExistence type="inferred from homology"/>
<protein>
    <recommendedName>
        <fullName evidence="5">Sec-independent protein translocase protein TatC</fullName>
    </recommendedName>
</protein>
<evidence type="ECO:0000256" key="5">
    <source>
        <dbReference type="HAMAP-Rule" id="MF_00902"/>
    </source>
</evidence>
<dbReference type="HAMAP" id="MF_00902">
    <property type="entry name" value="TatC"/>
    <property type="match status" value="1"/>
</dbReference>
<gene>
    <name evidence="5 6" type="primary">tatC</name>
    <name evidence="6" type="ORF">ARMA_2078</name>
    <name evidence="7" type="ORF">SE16_00315</name>
</gene>
<keyword evidence="5" id="KW-0813">Transport</keyword>
<dbReference type="Proteomes" id="UP000050502">
    <property type="component" value="Unassembled WGS sequence"/>
</dbReference>
<keyword evidence="2 5" id="KW-0812">Transmembrane</keyword>
<evidence type="ECO:0000256" key="2">
    <source>
        <dbReference type="ARBA" id="ARBA00022692"/>
    </source>
</evidence>
<feature type="transmembrane region" description="Helical" evidence="5">
    <location>
        <begin position="198"/>
        <end position="215"/>
    </location>
</feature>
<dbReference type="PANTHER" id="PTHR30371:SF0">
    <property type="entry name" value="SEC-INDEPENDENT PROTEIN TRANSLOCASE PROTEIN TATC, CHLOROPLASTIC-RELATED"/>
    <property type="match status" value="1"/>
</dbReference>
<dbReference type="InParanoid" id="A0A0M8K814"/>
<dbReference type="InterPro" id="IPR002033">
    <property type="entry name" value="TatC"/>
</dbReference>
<dbReference type="EMBL" id="LGKN01000003">
    <property type="protein sequence ID" value="KPL89041.1"/>
    <property type="molecule type" value="Genomic_DNA"/>
</dbReference>
<dbReference type="FunCoup" id="A0A0M8K814">
    <property type="interactions" value="437"/>
</dbReference>
<comment type="function">
    <text evidence="5">Part of the twin-arginine translocation (Tat) system that transports large folded proteins containing a characteristic twin-arginine motif in their signal peptide across membranes.</text>
</comment>
<sequence>MTTKPHADIEETYDGEAKPLIEHLRELRTRLFRAVAFLLVTTLASVFAADRFLQILTKPLLLPPQAIRPTETIIVYFKVALIMGLAIAMPEILYEIIAFVTPGLTRKEKRYLFFFLPAAALLFISGVAFGAFVALPAALGFLQQFGKSFAEIQWTLDSYISFVTTFLLWLGLGFQTPLVIFTLAKLNIVRYETLKKNIRWAFLIAAILAAMITPTPDPFNMMIVAIPLFFLYVFGVFLARFA</sequence>
<dbReference type="RefSeq" id="WP_054493462.1">
    <property type="nucleotide sequence ID" value="NZ_BBZA01000180.1"/>
</dbReference>
<dbReference type="GO" id="GO:0009977">
    <property type="term" value="F:proton motive force dependent protein transmembrane transporter activity"/>
    <property type="evidence" value="ECO:0007669"/>
    <property type="project" value="TreeGrafter"/>
</dbReference>
<feature type="transmembrane region" description="Helical" evidence="5">
    <location>
        <begin position="112"/>
        <end position="139"/>
    </location>
</feature>
<feature type="transmembrane region" description="Helical" evidence="5">
    <location>
        <begin position="31"/>
        <end position="53"/>
    </location>
</feature>
<accession>A0A0M8K814</accession>
<dbReference type="PANTHER" id="PTHR30371">
    <property type="entry name" value="SEC-INDEPENDENT PROTEIN TRANSLOCASE PROTEIN TATC"/>
    <property type="match status" value="1"/>
</dbReference>
<comment type="subunit">
    <text evidence="5">Forms a complex with TatA.</text>
</comment>
<keyword evidence="5" id="KW-0811">Translocation</keyword>
<dbReference type="NCBIfam" id="TIGR00945">
    <property type="entry name" value="tatC"/>
    <property type="match status" value="1"/>
</dbReference>
<feature type="transmembrane region" description="Helical" evidence="5">
    <location>
        <begin position="159"/>
        <end position="186"/>
    </location>
</feature>
<reference evidence="6 8" key="1">
    <citation type="journal article" date="2015" name="Genome Announc.">
        <title>Draft Genome Sequence of a Heterotrophic Facultative Anaerobic Thermophilic Bacterium, Ardenticatena maritima Strain 110ST.</title>
        <authorList>
            <person name="Kawaichi S."/>
            <person name="Yoshida T."/>
            <person name="Sako Y."/>
            <person name="Nakamura R."/>
        </authorList>
    </citation>
    <scope>NUCLEOTIDE SEQUENCE [LARGE SCALE GENOMIC DNA]</scope>
    <source>
        <strain evidence="6 8">110S</strain>
    </source>
</reference>
<comment type="similarity">
    <text evidence="5">Belongs to the TatC family.</text>
</comment>
<evidence type="ECO:0000313" key="9">
    <source>
        <dbReference type="Proteomes" id="UP000050502"/>
    </source>
</evidence>
<keyword evidence="3 5" id="KW-1133">Transmembrane helix</keyword>
<evidence type="ECO:0000256" key="3">
    <source>
        <dbReference type="ARBA" id="ARBA00022989"/>
    </source>
</evidence>
<reference evidence="7 9" key="2">
    <citation type="submission" date="2015-07" db="EMBL/GenBank/DDBJ databases">
        <title>Whole genome sequence of Ardenticatena maritima DSM 23922.</title>
        <authorList>
            <person name="Hemp J."/>
            <person name="Ward L.M."/>
            <person name="Pace L.A."/>
            <person name="Fischer W.W."/>
        </authorList>
    </citation>
    <scope>NUCLEOTIDE SEQUENCE [LARGE SCALE GENOMIC DNA]</scope>
    <source>
        <strain evidence="7 9">110S</strain>
    </source>
</reference>
<comment type="subcellular location">
    <subcellularLocation>
        <location evidence="5">Cell membrane</location>
        <topology evidence="5">Multi-pass membrane protein</topology>
    </subcellularLocation>
    <subcellularLocation>
        <location evidence="1">Membrane</location>
        <topology evidence="1">Multi-pass membrane protein</topology>
    </subcellularLocation>
</comment>
<reference evidence="8" key="3">
    <citation type="submission" date="2015-08" db="EMBL/GenBank/DDBJ databases">
        <title>Draft Genome Sequence of a Heterotrophic Facultative Anaerobic Bacterium Ardenticatena maritima Strain 110S.</title>
        <authorList>
            <person name="Kawaichi S."/>
            <person name="Yoshida T."/>
            <person name="Sako Y."/>
            <person name="Nakamura R."/>
        </authorList>
    </citation>
    <scope>NUCLEOTIDE SEQUENCE [LARGE SCALE GENOMIC DNA]</scope>
    <source>
        <strain evidence="8">110S</strain>
    </source>
</reference>
<dbReference type="PATRIC" id="fig|872965.6.peg.3"/>
<keyword evidence="5" id="KW-1003">Cell membrane</keyword>
<dbReference type="GO" id="GO:0065002">
    <property type="term" value="P:intracellular protein transmembrane transport"/>
    <property type="evidence" value="ECO:0007669"/>
    <property type="project" value="TreeGrafter"/>
</dbReference>
<dbReference type="Proteomes" id="UP000037784">
    <property type="component" value="Unassembled WGS sequence"/>
</dbReference>
<keyword evidence="8" id="KW-1185">Reference proteome</keyword>
<comment type="caution">
    <text evidence="6">The sequence shown here is derived from an EMBL/GenBank/DDBJ whole genome shotgun (WGS) entry which is preliminary data.</text>
</comment>
<feature type="transmembrane region" description="Helical" evidence="5">
    <location>
        <begin position="73"/>
        <end position="100"/>
    </location>
</feature>
<evidence type="ECO:0000313" key="7">
    <source>
        <dbReference type="EMBL" id="KPL89041.1"/>
    </source>
</evidence>
<dbReference type="PRINTS" id="PR01840">
    <property type="entry name" value="TATCFAMILY"/>
</dbReference>
<dbReference type="GO" id="GO:0033281">
    <property type="term" value="C:TAT protein transport complex"/>
    <property type="evidence" value="ECO:0007669"/>
    <property type="project" value="UniProtKB-UniRule"/>
</dbReference>
<evidence type="ECO:0000256" key="1">
    <source>
        <dbReference type="ARBA" id="ARBA00004141"/>
    </source>
</evidence>
<evidence type="ECO:0000313" key="8">
    <source>
        <dbReference type="Proteomes" id="UP000037784"/>
    </source>
</evidence>
<organism evidence="6 8">
    <name type="scientific">Ardenticatena maritima</name>
    <dbReference type="NCBI Taxonomy" id="872965"/>
    <lineage>
        <taxon>Bacteria</taxon>
        <taxon>Bacillati</taxon>
        <taxon>Chloroflexota</taxon>
        <taxon>Ardenticatenia</taxon>
        <taxon>Ardenticatenales</taxon>
        <taxon>Ardenticatenaceae</taxon>
        <taxon>Ardenticatena</taxon>
    </lineage>
</organism>
<keyword evidence="5" id="KW-0653">Protein transport</keyword>
<dbReference type="STRING" id="872965.SE16_00315"/>
<evidence type="ECO:0000313" key="6">
    <source>
        <dbReference type="EMBL" id="GAP63655.1"/>
    </source>
</evidence>
<evidence type="ECO:0000256" key="4">
    <source>
        <dbReference type="ARBA" id="ARBA00023136"/>
    </source>
</evidence>
<dbReference type="EMBL" id="BBZA01000180">
    <property type="protein sequence ID" value="GAP63655.1"/>
    <property type="molecule type" value="Genomic_DNA"/>
</dbReference>